<dbReference type="PANTHER" id="PTHR43639">
    <property type="entry name" value="OXIDOREDUCTASE, SHORT-CHAIN DEHYDROGENASE/REDUCTASE FAMILY (AFU_ORTHOLOGUE AFUA_5G02870)"/>
    <property type="match status" value="1"/>
</dbReference>
<dbReference type="Pfam" id="PF13561">
    <property type="entry name" value="adh_short_C2"/>
    <property type="match status" value="1"/>
</dbReference>
<reference evidence="4 5" key="1">
    <citation type="journal article" date="2019" name="Int. J. Syst. Evol. Microbiol.">
        <title>The Global Catalogue of Microorganisms (GCM) 10K type strain sequencing project: providing services to taxonomists for standard genome sequencing and annotation.</title>
        <authorList>
            <consortium name="The Broad Institute Genomics Platform"/>
            <consortium name="The Broad Institute Genome Sequencing Center for Infectious Disease"/>
            <person name="Wu L."/>
            <person name="Ma J."/>
        </authorList>
    </citation>
    <scope>NUCLEOTIDE SEQUENCE [LARGE SCALE GENOMIC DNA]</scope>
    <source>
        <strain evidence="4 5">JCM 10649</strain>
    </source>
</reference>
<keyword evidence="2" id="KW-0560">Oxidoreductase</keyword>
<proteinExistence type="inferred from homology"/>
<comment type="caution">
    <text evidence="4">The sequence shown here is derived from an EMBL/GenBank/DDBJ whole genome shotgun (WGS) entry which is preliminary data.</text>
</comment>
<dbReference type="SUPFAM" id="SSF51735">
    <property type="entry name" value="NAD(P)-binding Rossmann-fold domains"/>
    <property type="match status" value="1"/>
</dbReference>
<gene>
    <name evidence="4" type="ORF">GCM10009544_09830</name>
</gene>
<dbReference type="InterPro" id="IPR057326">
    <property type="entry name" value="KR_dom"/>
</dbReference>
<sequence>MTMGRLSEKTVLVTGGSRGIGKSISLRLAREGALVAVHYGHDPVAAKETVAEIEAAGGQAFAFRAELGVPGDAAALWAAFDTALAARGAGPGLDILVNNAGITLPKMISDVTEEDYDRVFAVNVKAPFFVIQQGLERLRDGGRIINISSGVTRIAFPHIAAYAMTKGALDTLTLTLAHQLGPRGITVNAVAPGIVETEINPTLQDPQTRTRLAALSAFNRIGQPADIADIVAFVASDDARWVTGQHLDATGGSFLGV</sequence>
<evidence type="ECO:0000256" key="1">
    <source>
        <dbReference type="ARBA" id="ARBA00006484"/>
    </source>
</evidence>
<feature type="domain" description="Ketoreductase" evidence="3">
    <location>
        <begin position="9"/>
        <end position="193"/>
    </location>
</feature>
<dbReference type="InterPro" id="IPR036291">
    <property type="entry name" value="NAD(P)-bd_dom_sf"/>
</dbReference>
<evidence type="ECO:0000313" key="4">
    <source>
        <dbReference type="EMBL" id="GAA0449042.1"/>
    </source>
</evidence>
<dbReference type="InterPro" id="IPR020904">
    <property type="entry name" value="Sc_DH/Rdtase_CS"/>
</dbReference>
<evidence type="ECO:0000313" key="5">
    <source>
        <dbReference type="Proteomes" id="UP001499895"/>
    </source>
</evidence>
<organism evidence="4 5">
    <name type="scientific">Streptomyces stramineus</name>
    <dbReference type="NCBI Taxonomy" id="173861"/>
    <lineage>
        <taxon>Bacteria</taxon>
        <taxon>Bacillati</taxon>
        <taxon>Actinomycetota</taxon>
        <taxon>Actinomycetes</taxon>
        <taxon>Kitasatosporales</taxon>
        <taxon>Streptomycetaceae</taxon>
        <taxon>Streptomyces</taxon>
    </lineage>
</organism>
<name>A0ABN0ZIQ6_9ACTN</name>
<dbReference type="Proteomes" id="UP001499895">
    <property type="component" value="Unassembled WGS sequence"/>
</dbReference>
<dbReference type="InterPro" id="IPR002347">
    <property type="entry name" value="SDR_fam"/>
</dbReference>
<evidence type="ECO:0000256" key="2">
    <source>
        <dbReference type="ARBA" id="ARBA00023002"/>
    </source>
</evidence>
<dbReference type="EMBL" id="BAAAHB010000005">
    <property type="protein sequence ID" value="GAA0449042.1"/>
    <property type="molecule type" value="Genomic_DNA"/>
</dbReference>
<dbReference type="SMART" id="SM00822">
    <property type="entry name" value="PKS_KR"/>
    <property type="match status" value="1"/>
</dbReference>
<dbReference type="PRINTS" id="PR00080">
    <property type="entry name" value="SDRFAMILY"/>
</dbReference>
<dbReference type="PROSITE" id="PS00061">
    <property type="entry name" value="ADH_SHORT"/>
    <property type="match status" value="1"/>
</dbReference>
<dbReference type="Gene3D" id="3.40.50.720">
    <property type="entry name" value="NAD(P)-binding Rossmann-like Domain"/>
    <property type="match status" value="1"/>
</dbReference>
<comment type="similarity">
    <text evidence="1">Belongs to the short-chain dehydrogenases/reductases (SDR) family.</text>
</comment>
<evidence type="ECO:0000259" key="3">
    <source>
        <dbReference type="SMART" id="SM00822"/>
    </source>
</evidence>
<protein>
    <submittedName>
        <fullName evidence="4">SDR family oxidoreductase</fullName>
    </submittedName>
</protein>
<dbReference type="PRINTS" id="PR00081">
    <property type="entry name" value="GDHRDH"/>
</dbReference>
<dbReference type="PANTHER" id="PTHR43639:SF1">
    <property type="entry name" value="SHORT-CHAIN DEHYDROGENASE_REDUCTASE FAMILY PROTEIN"/>
    <property type="match status" value="1"/>
</dbReference>
<keyword evidence="5" id="KW-1185">Reference proteome</keyword>
<accession>A0ABN0ZIQ6</accession>